<protein>
    <recommendedName>
        <fullName evidence="3">Haloacid dehalogenase-like hydrolase domain protein</fullName>
    </recommendedName>
</protein>
<organism evidence="1 2">
    <name type="scientific">Leptospira borgpetersenii serovar Hardjo-bovis str. Sponselee</name>
    <dbReference type="NCBI Taxonomy" id="1303729"/>
    <lineage>
        <taxon>Bacteria</taxon>
        <taxon>Pseudomonadati</taxon>
        <taxon>Spirochaetota</taxon>
        <taxon>Spirochaetia</taxon>
        <taxon>Leptospirales</taxon>
        <taxon>Leptospiraceae</taxon>
        <taxon>Leptospira</taxon>
    </lineage>
</organism>
<accession>M6C3T2</accession>
<dbReference type="EMBL" id="ANMU01000044">
    <property type="protein sequence ID" value="EMJ83438.1"/>
    <property type="molecule type" value="Genomic_DNA"/>
</dbReference>
<comment type="caution">
    <text evidence="1">The sequence shown here is derived from an EMBL/GenBank/DDBJ whole genome shotgun (WGS) entry which is preliminary data.</text>
</comment>
<proteinExistence type="predicted"/>
<evidence type="ECO:0008006" key="3">
    <source>
        <dbReference type="Google" id="ProtNLM"/>
    </source>
</evidence>
<gene>
    <name evidence="1" type="ORF">LEP1GSC016_1379</name>
</gene>
<dbReference type="PATRIC" id="fig|1218567.3.peg.1056"/>
<reference evidence="1 2" key="1">
    <citation type="submission" date="2013-01" db="EMBL/GenBank/DDBJ databases">
        <authorList>
            <person name="Harkins D.M."/>
            <person name="Durkin A.S."/>
            <person name="Brinkac L.M."/>
            <person name="Haft D.H."/>
            <person name="Selengut J.D."/>
            <person name="Sanka R."/>
            <person name="DePew J."/>
            <person name="Purushe J."/>
            <person name="Galloway R.L."/>
            <person name="Vinetz J.M."/>
            <person name="Sutton G.G."/>
            <person name="Nierman W.C."/>
            <person name="Fouts D.E."/>
        </authorList>
    </citation>
    <scope>NUCLEOTIDE SEQUENCE [LARGE SCALE GENOMIC DNA]</scope>
    <source>
        <strain evidence="1 2">Sponselee CDC</strain>
    </source>
</reference>
<sequence length="62" mass="7093">MLGGIIEKIMLDFDGTLSENDHFQKLVSHFSSKLILGMDNFYYKDKRAKFEIPPSLKGNWGA</sequence>
<dbReference type="AlphaFoldDB" id="M6C3T2"/>
<name>M6C3T2_LEPBO</name>
<dbReference type="Proteomes" id="UP000011873">
    <property type="component" value="Unassembled WGS sequence"/>
</dbReference>
<evidence type="ECO:0000313" key="1">
    <source>
        <dbReference type="EMBL" id="EMJ83438.1"/>
    </source>
</evidence>
<evidence type="ECO:0000313" key="2">
    <source>
        <dbReference type="Proteomes" id="UP000011873"/>
    </source>
</evidence>